<feature type="domain" description="PD-(D/E)XK endonuclease-like" evidence="8">
    <location>
        <begin position="4"/>
        <end position="227"/>
    </location>
</feature>
<gene>
    <name evidence="9" type="ORF">GH885_07450</name>
</gene>
<dbReference type="GO" id="GO:0004386">
    <property type="term" value="F:helicase activity"/>
    <property type="evidence" value="ECO:0007669"/>
    <property type="project" value="UniProtKB-KW"/>
</dbReference>
<keyword evidence="1" id="KW-0547">Nucleotide-binding</keyword>
<keyword evidence="6" id="KW-0238">DNA-binding</keyword>
<dbReference type="InterPro" id="IPR038726">
    <property type="entry name" value="PDDEXK_AddAB-type"/>
</dbReference>
<name>A0A6N7QZM9_9BACI</name>
<dbReference type="GO" id="GO:0005524">
    <property type="term" value="F:ATP binding"/>
    <property type="evidence" value="ECO:0007669"/>
    <property type="project" value="UniProtKB-KW"/>
</dbReference>
<keyword evidence="4" id="KW-0347">Helicase</keyword>
<evidence type="ECO:0000256" key="6">
    <source>
        <dbReference type="ARBA" id="ARBA00023125"/>
    </source>
</evidence>
<reference evidence="9 10" key="1">
    <citation type="submission" date="2019-10" db="EMBL/GenBank/DDBJ databases">
        <title>Gracilibacillus salitolerans sp. nov., a moderate halophile isolated from a saline soil in northwest China.</title>
        <authorList>
            <person name="Gan L."/>
        </authorList>
    </citation>
    <scope>NUCLEOTIDE SEQUENCE [LARGE SCALE GENOMIC DNA]</scope>
    <source>
        <strain evidence="9 10">TP2-8</strain>
    </source>
</reference>
<dbReference type="GO" id="GO:0003677">
    <property type="term" value="F:DNA binding"/>
    <property type="evidence" value="ECO:0007669"/>
    <property type="project" value="UniProtKB-KW"/>
</dbReference>
<dbReference type="Proteomes" id="UP000435187">
    <property type="component" value="Unassembled WGS sequence"/>
</dbReference>
<keyword evidence="5" id="KW-0067">ATP-binding</keyword>
<comment type="caution">
    <text evidence="9">The sequence shown here is derived from an EMBL/GenBank/DDBJ whole genome shotgun (WGS) entry which is preliminary data.</text>
</comment>
<dbReference type="InterPro" id="IPR011604">
    <property type="entry name" value="PDDEXK-like_dom_sf"/>
</dbReference>
<evidence type="ECO:0000313" key="10">
    <source>
        <dbReference type="Proteomes" id="UP000435187"/>
    </source>
</evidence>
<protein>
    <submittedName>
        <fullName evidence="9">PD-(D/E)XK nuclease family protein</fullName>
    </submittedName>
</protein>
<keyword evidence="7" id="KW-0234">DNA repair</keyword>
<evidence type="ECO:0000256" key="1">
    <source>
        <dbReference type="ARBA" id="ARBA00022741"/>
    </source>
</evidence>
<keyword evidence="3" id="KW-0378">Hydrolase</keyword>
<dbReference type="InterPro" id="IPR011335">
    <property type="entry name" value="Restrct_endonuc-II-like"/>
</dbReference>
<evidence type="ECO:0000256" key="2">
    <source>
        <dbReference type="ARBA" id="ARBA00022763"/>
    </source>
</evidence>
<dbReference type="EMBL" id="WJEE01000012">
    <property type="protein sequence ID" value="MRI66180.1"/>
    <property type="molecule type" value="Genomic_DNA"/>
</dbReference>
<keyword evidence="2" id="KW-0227">DNA damage</keyword>
<evidence type="ECO:0000313" key="9">
    <source>
        <dbReference type="EMBL" id="MRI66180.1"/>
    </source>
</evidence>
<dbReference type="Gene3D" id="3.90.320.10">
    <property type="match status" value="1"/>
</dbReference>
<dbReference type="Pfam" id="PF12705">
    <property type="entry name" value="PDDEXK_1"/>
    <property type="match status" value="1"/>
</dbReference>
<dbReference type="AlphaFoldDB" id="A0A6N7QZM9"/>
<dbReference type="SUPFAM" id="SSF52980">
    <property type="entry name" value="Restriction endonuclease-like"/>
    <property type="match status" value="1"/>
</dbReference>
<accession>A0A6N7QZM9</accession>
<proteinExistence type="predicted"/>
<keyword evidence="10" id="KW-1185">Reference proteome</keyword>
<evidence type="ECO:0000256" key="7">
    <source>
        <dbReference type="ARBA" id="ARBA00023204"/>
    </source>
</evidence>
<evidence type="ECO:0000256" key="3">
    <source>
        <dbReference type="ARBA" id="ARBA00022801"/>
    </source>
</evidence>
<dbReference type="GO" id="GO:0006281">
    <property type="term" value="P:DNA repair"/>
    <property type="evidence" value="ECO:0007669"/>
    <property type="project" value="UniProtKB-KW"/>
</dbReference>
<dbReference type="GO" id="GO:0016787">
    <property type="term" value="F:hydrolase activity"/>
    <property type="evidence" value="ECO:0007669"/>
    <property type="project" value="UniProtKB-KW"/>
</dbReference>
<evidence type="ECO:0000259" key="8">
    <source>
        <dbReference type="Pfam" id="PF12705"/>
    </source>
</evidence>
<dbReference type="RefSeq" id="WP_153834938.1">
    <property type="nucleotide sequence ID" value="NZ_JBHUMW010000103.1"/>
</dbReference>
<sequence>MKLFSFSRLKLYEQCPQRFYYKYILEKEEPVTKPLALGKAVHKSLEQLVKGTDFEEAIKQGLIECDFHEEVTPDEIRELVRKAPIQNLEGETELYFRIPLFYDNEDSPELQGYIDLVNGNRIFDYKTNRVAYNVLDNYQIALYAWALSQLKGFNEVQGSLLFLRQRRESSHVFDQTIMNEAVEWARNLVSEINFKLEMLEFAPNKWNELFPYKASSLCDHCPFVVDCYKQNSFQF</sequence>
<organism evidence="9 10">
    <name type="scientific">Gracilibacillus thailandensis</name>
    <dbReference type="NCBI Taxonomy" id="563735"/>
    <lineage>
        <taxon>Bacteria</taxon>
        <taxon>Bacillati</taxon>
        <taxon>Bacillota</taxon>
        <taxon>Bacilli</taxon>
        <taxon>Bacillales</taxon>
        <taxon>Bacillaceae</taxon>
        <taxon>Gracilibacillus</taxon>
    </lineage>
</organism>
<evidence type="ECO:0000256" key="4">
    <source>
        <dbReference type="ARBA" id="ARBA00022806"/>
    </source>
</evidence>
<evidence type="ECO:0000256" key="5">
    <source>
        <dbReference type="ARBA" id="ARBA00022840"/>
    </source>
</evidence>